<protein>
    <submittedName>
        <fullName evidence="3">Uncharacterized protein</fullName>
    </submittedName>
</protein>
<evidence type="ECO:0000313" key="3">
    <source>
        <dbReference type="EMBL" id="THU92067.1"/>
    </source>
</evidence>
<keyword evidence="2" id="KW-1133">Transmembrane helix</keyword>
<feature type="compositionally biased region" description="Basic and acidic residues" evidence="1">
    <location>
        <begin position="1"/>
        <end position="12"/>
    </location>
</feature>
<organism evidence="3 4">
    <name type="scientific">Dendrothele bispora (strain CBS 962.96)</name>
    <dbReference type="NCBI Taxonomy" id="1314807"/>
    <lineage>
        <taxon>Eukaryota</taxon>
        <taxon>Fungi</taxon>
        <taxon>Dikarya</taxon>
        <taxon>Basidiomycota</taxon>
        <taxon>Agaricomycotina</taxon>
        <taxon>Agaricomycetes</taxon>
        <taxon>Agaricomycetidae</taxon>
        <taxon>Agaricales</taxon>
        <taxon>Agaricales incertae sedis</taxon>
        <taxon>Dendrothele</taxon>
    </lineage>
</organism>
<proteinExistence type="predicted"/>
<feature type="region of interest" description="Disordered" evidence="1">
    <location>
        <begin position="1"/>
        <end position="22"/>
    </location>
</feature>
<gene>
    <name evidence="3" type="ORF">K435DRAFT_840734</name>
</gene>
<sequence>MFSFKKEGRVDPNRPVNNDPANNRFSTRIQNFAAGGLVGLGGLSVLHSVGVAAVNAVGFTSNIAAGSLATVIQSTFYGAYTCGIFSSLQSFGATAVMASPFALGLGATAMVVGGSVLAVNKVKEREKEQ</sequence>
<keyword evidence="2" id="KW-0812">Transmembrane</keyword>
<dbReference type="AlphaFoldDB" id="A0A4S8LRJ9"/>
<keyword evidence="4" id="KW-1185">Reference proteome</keyword>
<reference evidence="3 4" key="1">
    <citation type="journal article" date="2019" name="Nat. Ecol. Evol.">
        <title>Megaphylogeny resolves global patterns of mushroom evolution.</title>
        <authorList>
            <person name="Varga T."/>
            <person name="Krizsan K."/>
            <person name="Foldi C."/>
            <person name="Dima B."/>
            <person name="Sanchez-Garcia M."/>
            <person name="Sanchez-Ramirez S."/>
            <person name="Szollosi G.J."/>
            <person name="Szarkandi J.G."/>
            <person name="Papp V."/>
            <person name="Albert L."/>
            <person name="Andreopoulos W."/>
            <person name="Angelini C."/>
            <person name="Antonin V."/>
            <person name="Barry K.W."/>
            <person name="Bougher N.L."/>
            <person name="Buchanan P."/>
            <person name="Buyck B."/>
            <person name="Bense V."/>
            <person name="Catcheside P."/>
            <person name="Chovatia M."/>
            <person name="Cooper J."/>
            <person name="Damon W."/>
            <person name="Desjardin D."/>
            <person name="Finy P."/>
            <person name="Geml J."/>
            <person name="Haridas S."/>
            <person name="Hughes K."/>
            <person name="Justo A."/>
            <person name="Karasinski D."/>
            <person name="Kautmanova I."/>
            <person name="Kiss B."/>
            <person name="Kocsube S."/>
            <person name="Kotiranta H."/>
            <person name="LaButti K.M."/>
            <person name="Lechner B.E."/>
            <person name="Liimatainen K."/>
            <person name="Lipzen A."/>
            <person name="Lukacs Z."/>
            <person name="Mihaltcheva S."/>
            <person name="Morgado L.N."/>
            <person name="Niskanen T."/>
            <person name="Noordeloos M.E."/>
            <person name="Ohm R.A."/>
            <person name="Ortiz-Santana B."/>
            <person name="Ovrebo C."/>
            <person name="Racz N."/>
            <person name="Riley R."/>
            <person name="Savchenko A."/>
            <person name="Shiryaev A."/>
            <person name="Soop K."/>
            <person name="Spirin V."/>
            <person name="Szebenyi C."/>
            <person name="Tomsovsky M."/>
            <person name="Tulloss R.E."/>
            <person name="Uehling J."/>
            <person name="Grigoriev I.V."/>
            <person name="Vagvolgyi C."/>
            <person name="Papp T."/>
            <person name="Martin F.M."/>
            <person name="Miettinen O."/>
            <person name="Hibbett D.S."/>
            <person name="Nagy L.G."/>
        </authorList>
    </citation>
    <scope>NUCLEOTIDE SEQUENCE [LARGE SCALE GENOMIC DNA]</scope>
    <source>
        <strain evidence="3 4">CBS 962.96</strain>
    </source>
</reference>
<evidence type="ECO:0000256" key="2">
    <source>
        <dbReference type="SAM" id="Phobius"/>
    </source>
</evidence>
<feature type="transmembrane region" description="Helical" evidence="2">
    <location>
        <begin position="32"/>
        <end position="54"/>
    </location>
</feature>
<name>A0A4S8LRJ9_DENBC</name>
<dbReference type="OrthoDB" id="3068660at2759"/>
<dbReference type="Proteomes" id="UP000297245">
    <property type="component" value="Unassembled WGS sequence"/>
</dbReference>
<keyword evidence="2" id="KW-0472">Membrane</keyword>
<accession>A0A4S8LRJ9</accession>
<dbReference type="EMBL" id="ML179288">
    <property type="protein sequence ID" value="THU92067.1"/>
    <property type="molecule type" value="Genomic_DNA"/>
</dbReference>
<evidence type="ECO:0000313" key="4">
    <source>
        <dbReference type="Proteomes" id="UP000297245"/>
    </source>
</evidence>
<feature type="transmembrane region" description="Helical" evidence="2">
    <location>
        <begin position="95"/>
        <end position="119"/>
    </location>
</feature>
<evidence type="ECO:0000256" key="1">
    <source>
        <dbReference type="SAM" id="MobiDB-lite"/>
    </source>
</evidence>